<evidence type="ECO:0000256" key="1">
    <source>
        <dbReference type="SAM" id="MobiDB-lite"/>
    </source>
</evidence>
<keyword evidence="3" id="KW-1185">Reference proteome</keyword>
<dbReference type="AlphaFoldDB" id="A0A069E4X9"/>
<reference evidence="2 3" key="1">
    <citation type="journal article" date="2014" name="Antonie Van Leeuwenhoek">
        <title>Hyphomonas beringensis sp. nov. and Hyphomonas chukchiensis sp. nov., isolated from surface seawater of the Bering Sea and Chukchi Sea.</title>
        <authorList>
            <person name="Li C."/>
            <person name="Lai Q."/>
            <person name="Li G."/>
            <person name="Dong C."/>
            <person name="Wang J."/>
            <person name="Liao Y."/>
            <person name="Shao Z."/>
        </authorList>
    </citation>
    <scope>NUCLEOTIDE SEQUENCE [LARGE SCALE GENOMIC DNA]</scope>
    <source>
        <strain evidence="2 3">MHS-3</strain>
    </source>
</reference>
<feature type="compositionally biased region" description="Basic and acidic residues" evidence="1">
    <location>
        <begin position="134"/>
        <end position="153"/>
    </location>
</feature>
<sequence>MSHAYPLGKSLDAALSKVAPAARTLAEAEALAETLDGELKVVELATDWLTVSTEAADAMFAPSDALAHGHLQRYEDDKGRPVVAVTWWKLAAPGEAAEKPAKPAPKAEPPASQAGDHTDDLYFRRGRTKPSRRRYVDPRQLDLFRQARTDDEA</sequence>
<accession>A0A069E4X9</accession>
<comment type="caution">
    <text evidence="2">The sequence shown here is derived from an EMBL/GenBank/DDBJ whole genome shotgun (WGS) entry which is preliminary data.</text>
</comment>
<dbReference type="EMBL" id="ARYH01000001">
    <property type="protein sequence ID" value="KCZ85138.1"/>
    <property type="molecule type" value="Genomic_DNA"/>
</dbReference>
<feature type="compositionally biased region" description="Basic residues" evidence="1">
    <location>
        <begin position="124"/>
        <end position="133"/>
    </location>
</feature>
<name>A0A069E4X9_9PROT</name>
<proteinExistence type="predicted"/>
<evidence type="ECO:0000313" key="3">
    <source>
        <dbReference type="Proteomes" id="UP000027446"/>
    </source>
</evidence>
<protein>
    <submittedName>
        <fullName evidence="2">Uncharacterized protein</fullName>
    </submittedName>
</protein>
<organism evidence="2 3">
    <name type="scientific">Hyphomonas adhaerens MHS-3</name>
    <dbReference type="NCBI Taxonomy" id="1280949"/>
    <lineage>
        <taxon>Bacteria</taxon>
        <taxon>Pseudomonadati</taxon>
        <taxon>Pseudomonadota</taxon>
        <taxon>Alphaproteobacteria</taxon>
        <taxon>Hyphomonadales</taxon>
        <taxon>Hyphomonadaceae</taxon>
        <taxon>Hyphomonas</taxon>
    </lineage>
</organism>
<evidence type="ECO:0000313" key="2">
    <source>
        <dbReference type="EMBL" id="KCZ85138.1"/>
    </source>
</evidence>
<dbReference type="STRING" id="1280949.HAD_05635"/>
<dbReference type="Proteomes" id="UP000027446">
    <property type="component" value="Unassembled WGS sequence"/>
</dbReference>
<dbReference type="OrthoDB" id="7619681at2"/>
<feature type="region of interest" description="Disordered" evidence="1">
    <location>
        <begin position="94"/>
        <end position="153"/>
    </location>
</feature>
<dbReference type="RefSeq" id="WP_035569904.1">
    <property type="nucleotide sequence ID" value="NZ_ARYH01000001.1"/>
</dbReference>
<dbReference type="PATRIC" id="fig|1280949.3.peg.1147"/>
<gene>
    <name evidence="2" type="ORF">HAD_05635</name>
</gene>